<evidence type="ECO:0000256" key="4">
    <source>
        <dbReference type="ARBA" id="ARBA00022832"/>
    </source>
</evidence>
<accession>A0A8I1A472</accession>
<dbReference type="InterPro" id="IPR029045">
    <property type="entry name" value="ClpP/crotonase-like_dom_sf"/>
</dbReference>
<keyword evidence="12" id="KW-1185">Reference proteome</keyword>
<dbReference type="SUPFAM" id="SSF52096">
    <property type="entry name" value="ClpP/crotonase"/>
    <property type="match status" value="1"/>
</dbReference>
<dbReference type="InterPro" id="IPR001753">
    <property type="entry name" value="Enoyl-CoA_hydra/iso"/>
</dbReference>
<evidence type="ECO:0000256" key="8">
    <source>
        <dbReference type="ARBA" id="ARBA00023717"/>
    </source>
</evidence>
<comment type="function">
    <text evidence="1">Could possibly oxidize fatty acids using specific components.</text>
</comment>
<keyword evidence="6" id="KW-0456">Lyase</keyword>
<dbReference type="EMBL" id="JAECVW010000003">
    <property type="protein sequence ID" value="MBH8595322.1"/>
    <property type="molecule type" value="Genomic_DNA"/>
</dbReference>
<dbReference type="RefSeq" id="WP_181731603.1">
    <property type="nucleotide sequence ID" value="NZ_JACEIR010000002.1"/>
</dbReference>
<dbReference type="GO" id="GO:0006635">
    <property type="term" value="P:fatty acid beta-oxidation"/>
    <property type="evidence" value="ECO:0007669"/>
    <property type="project" value="TreeGrafter"/>
</dbReference>
<reference evidence="11 12" key="1">
    <citation type="submission" date="2020-12" db="EMBL/GenBank/DDBJ databases">
        <title>WGS of Thermoactinomyces spp.</title>
        <authorList>
            <person name="Cheng K."/>
        </authorList>
    </citation>
    <scope>NUCLEOTIDE SEQUENCE [LARGE SCALE GENOMIC DNA]</scope>
    <source>
        <strain evidence="12">CICC 10671\DSM 43846</strain>
    </source>
</reference>
<dbReference type="FunFam" id="3.90.226.10:FF:000019">
    <property type="entry name" value="Enoyl-CoA hydratase, mitochondrial"/>
    <property type="match status" value="1"/>
</dbReference>
<dbReference type="EC" id="4.2.1.17" evidence="3"/>
<dbReference type="FunFam" id="1.10.12.10:FF:000001">
    <property type="entry name" value="Probable enoyl-CoA hydratase, mitochondrial"/>
    <property type="match status" value="1"/>
</dbReference>
<dbReference type="InterPro" id="IPR014748">
    <property type="entry name" value="Enoyl-CoA_hydra_C"/>
</dbReference>
<evidence type="ECO:0000313" key="11">
    <source>
        <dbReference type="EMBL" id="MBH8595322.1"/>
    </source>
</evidence>
<dbReference type="InterPro" id="IPR018376">
    <property type="entry name" value="Enoyl-CoA_hyd/isom_CS"/>
</dbReference>
<dbReference type="PROSITE" id="PS00166">
    <property type="entry name" value="ENOYL_COA_HYDRATASE"/>
    <property type="match status" value="1"/>
</dbReference>
<dbReference type="Proteomes" id="UP000633619">
    <property type="component" value="Unassembled WGS sequence"/>
</dbReference>
<dbReference type="CDD" id="cd06558">
    <property type="entry name" value="crotonase-like"/>
    <property type="match status" value="1"/>
</dbReference>
<dbReference type="GO" id="GO:0016853">
    <property type="term" value="F:isomerase activity"/>
    <property type="evidence" value="ECO:0007669"/>
    <property type="project" value="UniProtKB-KW"/>
</dbReference>
<evidence type="ECO:0000256" key="7">
    <source>
        <dbReference type="ARBA" id="ARBA00023709"/>
    </source>
</evidence>
<dbReference type="PANTHER" id="PTHR11941:SF54">
    <property type="entry name" value="ENOYL-COA HYDRATASE, MITOCHONDRIAL"/>
    <property type="match status" value="1"/>
</dbReference>
<dbReference type="GO" id="GO:0004300">
    <property type="term" value="F:enoyl-CoA hydratase activity"/>
    <property type="evidence" value="ECO:0007669"/>
    <property type="project" value="UniProtKB-EC"/>
</dbReference>
<dbReference type="Gene3D" id="3.90.226.10">
    <property type="entry name" value="2-enoyl-CoA Hydratase, Chain A, domain 1"/>
    <property type="match status" value="1"/>
</dbReference>
<evidence type="ECO:0000256" key="3">
    <source>
        <dbReference type="ARBA" id="ARBA00012076"/>
    </source>
</evidence>
<keyword evidence="5" id="KW-0443">Lipid metabolism</keyword>
<comment type="catalytic activity">
    <reaction evidence="7">
        <text>a (3S)-3-hydroxyacyl-CoA = a (2E)-enoyl-CoA + H2O</text>
        <dbReference type="Rhea" id="RHEA:16105"/>
        <dbReference type="ChEBI" id="CHEBI:15377"/>
        <dbReference type="ChEBI" id="CHEBI:57318"/>
        <dbReference type="ChEBI" id="CHEBI:58856"/>
        <dbReference type="EC" id="4.2.1.17"/>
    </reaction>
</comment>
<keyword evidence="4" id="KW-0276">Fatty acid metabolism</keyword>
<dbReference type="Gene3D" id="1.10.12.10">
    <property type="entry name" value="Lyase 2-enoyl-coa Hydratase, Chain A, domain 2"/>
    <property type="match status" value="1"/>
</dbReference>
<evidence type="ECO:0000256" key="9">
    <source>
        <dbReference type="ARBA" id="ARBA00068643"/>
    </source>
</evidence>
<evidence type="ECO:0000256" key="10">
    <source>
        <dbReference type="RuleBase" id="RU003707"/>
    </source>
</evidence>
<gene>
    <name evidence="11" type="ORF">I8U20_08250</name>
</gene>
<organism evidence="11 12">
    <name type="scientific">Thermoactinomyces intermedius</name>
    <dbReference type="NCBI Taxonomy" id="2024"/>
    <lineage>
        <taxon>Bacteria</taxon>
        <taxon>Bacillati</taxon>
        <taxon>Bacillota</taxon>
        <taxon>Bacilli</taxon>
        <taxon>Bacillales</taxon>
        <taxon>Thermoactinomycetaceae</taxon>
        <taxon>Thermoactinomyces</taxon>
    </lineage>
</organism>
<dbReference type="Pfam" id="PF00378">
    <property type="entry name" value="ECH_1"/>
    <property type="match status" value="1"/>
</dbReference>
<evidence type="ECO:0000313" key="12">
    <source>
        <dbReference type="Proteomes" id="UP000633619"/>
    </source>
</evidence>
<sequence>MDQEMLLLERMEPIAKITLNRPKSLNALNSGLMKKLADELEGLDRDEAIRVIVLTGSEKAFAAGADIKELSETRPVDFVMKQFFRDWERIRKISKPLIAAVNGYALGGGNELAMCCDMIIASDAAQFGQPEILLGVIPGAGGTQRLTKAVGMKKAMEMILTGKSISAEEALKWGLINRVVPAEDLEKEVLSLAKEIAEKPPVAVRLAKQAVLKAQELPLEHGLNLEQNAFFLLFSSEDQSEGMRAFLEKRKPVFRGE</sequence>
<proteinExistence type="inferred from homology"/>
<evidence type="ECO:0000256" key="6">
    <source>
        <dbReference type="ARBA" id="ARBA00023239"/>
    </source>
</evidence>
<evidence type="ECO:0000256" key="5">
    <source>
        <dbReference type="ARBA" id="ARBA00023098"/>
    </source>
</evidence>
<dbReference type="AlphaFoldDB" id="A0A8I1A472"/>
<dbReference type="PANTHER" id="PTHR11941">
    <property type="entry name" value="ENOYL-COA HYDRATASE-RELATED"/>
    <property type="match status" value="1"/>
</dbReference>
<evidence type="ECO:0000256" key="1">
    <source>
        <dbReference type="ARBA" id="ARBA00002994"/>
    </source>
</evidence>
<protein>
    <recommendedName>
        <fullName evidence="9">Probable enoyl-CoA hydratase echA8</fullName>
        <ecNumber evidence="3">4.2.1.17</ecNumber>
    </recommendedName>
</protein>
<comment type="caution">
    <text evidence="11">The sequence shown here is derived from an EMBL/GenBank/DDBJ whole genome shotgun (WGS) entry which is preliminary data.</text>
</comment>
<evidence type="ECO:0000256" key="2">
    <source>
        <dbReference type="ARBA" id="ARBA00005254"/>
    </source>
</evidence>
<comment type="similarity">
    <text evidence="2 10">Belongs to the enoyl-CoA hydratase/isomerase family.</text>
</comment>
<keyword evidence="11" id="KW-0413">Isomerase</keyword>
<comment type="catalytic activity">
    <reaction evidence="8">
        <text>a 4-saturated-(3S)-3-hydroxyacyl-CoA = a (3E)-enoyl-CoA + H2O</text>
        <dbReference type="Rhea" id="RHEA:20724"/>
        <dbReference type="ChEBI" id="CHEBI:15377"/>
        <dbReference type="ChEBI" id="CHEBI:58521"/>
        <dbReference type="ChEBI" id="CHEBI:137480"/>
        <dbReference type="EC" id="4.2.1.17"/>
    </reaction>
</comment>
<name>A0A8I1A472_THEIN</name>